<keyword evidence="10" id="KW-1185">Reference proteome</keyword>
<feature type="transmembrane region" description="Helical" evidence="6">
    <location>
        <begin position="748"/>
        <end position="779"/>
    </location>
</feature>
<keyword evidence="5 6" id="KW-0472">Membrane</keyword>
<name>A0ABS6SD42_9SPHN</name>
<dbReference type="InterPro" id="IPR038766">
    <property type="entry name" value="Membrane_comp_ABC_pdt"/>
</dbReference>
<reference evidence="9 10" key="1">
    <citation type="submission" date="2021-04" db="EMBL/GenBank/DDBJ databases">
        <authorList>
            <person name="Pira H."/>
            <person name="Risdian C."/>
            <person name="Wink J."/>
        </authorList>
    </citation>
    <scope>NUCLEOTIDE SEQUENCE [LARGE SCALE GENOMIC DNA]</scope>
    <source>
        <strain evidence="9 10">WHA3</strain>
    </source>
</reference>
<feature type="transmembrane region" description="Helical" evidence="6">
    <location>
        <begin position="791"/>
        <end position="814"/>
    </location>
</feature>
<dbReference type="Pfam" id="PF02687">
    <property type="entry name" value="FtsX"/>
    <property type="match status" value="2"/>
</dbReference>
<comment type="caution">
    <text evidence="9">The sequence shown here is derived from an EMBL/GenBank/DDBJ whole genome shotgun (WGS) entry which is preliminary data.</text>
</comment>
<feature type="transmembrane region" description="Helical" evidence="6">
    <location>
        <begin position="250"/>
        <end position="274"/>
    </location>
</feature>
<protein>
    <submittedName>
        <fullName evidence="9">FtsX-like permease family protein</fullName>
    </submittedName>
</protein>
<feature type="transmembrane region" description="Helical" evidence="6">
    <location>
        <begin position="20"/>
        <end position="47"/>
    </location>
</feature>
<keyword evidence="4 6" id="KW-1133">Transmembrane helix</keyword>
<keyword evidence="2" id="KW-1003">Cell membrane</keyword>
<feature type="transmembrane region" description="Helical" evidence="6">
    <location>
        <begin position="413"/>
        <end position="440"/>
    </location>
</feature>
<feature type="domain" description="ABC3 transporter permease C-terminal" evidence="7">
    <location>
        <begin position="254"/>
        <end position="368"/>
    </location>
</feature>
<feature type="domain" description="ABC3 transporter permease C-terminal" evidence="7">
    <location>
        <begin position="709"/>
        <end position="818"/>
    </location>
</feature>
<dbReference type="InterPro" id="IPR003838">
    <property type="entry name" value="ABC3_permease_C"/>
</dbReference>
<dbReference type="RefSeq" id="WP_218444944.1">
    <property type="nucleotide sequence ID" value="NZ_JAGSPA010000002.1"/>
</dbReference>
<comment type="subcellular location">
    <subcellularLocation>
        <location evidence="1">Cell membrane</location>
        <topology evidence="1">Multi-pass membrane protein</topology>
    </subcellularLocation>
</comment>
<evidence type="ECO:0000313" key="10">
    <source>
        <dbReference type="Proteomes" id="UP000722336"/>
    </source>
</evidence>
<evidence type="ECO:0000256" key="1">
    <source>
        <dbReference type="ARBA" id="ARBA00004651"/>
    </source>
</evidence>
<dbReference type="Pfam" id="PF12704">
    <property type="entry name" value="MacB_PCD"/>
    <property type="match status" value="1"/>
</dbReference>
<evidence type="ECO:0000259" key="7">
    <source>
        <dbReference type="Pfam" id="PF02687"/>
    </source>
</evidence>
<evidence type="ECO:0000313" key="9">
    <source>
        <dbReference type="EMBL" id="MBV7256340.1"/>
    </source>
</evidence>
<feature type="transmembrane region" description="Helical" evidence="6">
    <location>
        <begin position="468"/>
        <end position="485"/>
    </location>
</feature>
<evidence type="ECO:0000256" key="2">
    <source>
        <dbReference type="ARBA" id="ARBA00022475"/>
    </source>
</evidence>
<feature type="transmembrane region" description="Helical" evidence="6">
    <location>
        <begin position="386"/>
        <end position="407"/>
    </location>
</feature>
<dbReference type="PANTHER" id="PTHR30287:SF1">
    <property type="entry name" value="INNER MEMBRANE PROTEIN"/>
    <property type="match status" value="1"/>
</dbReference>
<dbReference type="PANTHER" id="PTHR30287">
    <property type="entry name" value="MEMBRANE COMPONENT OF PREDICTED ABC SUPERFAMILY METABOLITE UPTAKE TRANSPORTER"/>
    <property type="match status" value="1"/>
</dbReference>
<feature type="transmembrane region" description="Helical" evidence="6">
    <location>
        <begin position="707"/>
        <end position="727"/>
    </location>
</feature>
<proteinExistence type="predicted"/>
<organism evidence="9 10">
    <name type="scientific">Pacificimonas pallii</name>
    <dbReference type="NCBI Taxonomy" id="2827236"/>
    <lineage>
        <taxon>Bacteria</taxon>
        <taxon>Pseudomonadati</taxon>
        <taxon>Pseudomonadota</taxon>
        <taxon>Alphaproteobacteria</taxon>
        <taxon>Sphingomonadales</taxon>
        <taxon>Sphingosinicellaceae</taxon>
        <taxon>Pacificimonas</taxon>
    </lineage>
</organism>
<dbReference type="InterPro" id="IPR025857">
    <property type="entry name" value="MacB_PCD"/>
</dbReference>
<evidence type="ECO:0000256" key="4">
    <source>
        <dbReference type="ARBA" id="ARBA00022989"/>
    </source>
</evidence>
<sequence>MIALRLALRDLRGGLGGLRLLAVCLFLGVAAIAGVGSLSSSIVAALASQGQEILGGDVEVRIAQRRATDEERAAFTAEGDLTEIVQMRANVATEERSIIGELKAVDDAFPLYGDFSLQDGLSLPEALAGGVVIGRDAAETLGLVIGDRVRIGFAELPVSGVLSDEPDKVAEGFVLGPTLLMNAARLAETQLERPGSLYRVHYRIRTSGDVDPGEVASRLEETFPEAGFRIQDRTNAAPGARRFILNTGQFLTMVGLTSLLVAGVGVASGVGSYLSAKTRAIAALKSIGADSSTIFAIYLIQIAIVALIAVVAGAAIGALVPALVGALAGDTLPVPPRAGIYPLPLFSAILYGLLAAALFALWPLTQARDVPAARLFRAGVEKLQRPPLGVVLAMAAAAVIIAALAILQAREPLFAAGFLGAAVAVLFILAALAGLITFIARRLPRPRQPLVRLALANLTRPGGMTRELTIALGLGLTLFATLAVIETNLGRQIGESIPAEAPSHFVLDIPSDSASDFRATVENAAEGAGIRMVPSLRGPVTMLNDVKVADMDDIPEGGWVLRGDRGLTYAWDVPEGNRVIEGEWWPDDYDGPQLVSMDAEIAATLGLSVGDRITVTILGLPLEATISNLREIDWGSMGFNFALVYSPGPIEQAPHSFMATVRAANGDDRALSRAMGARFPSASMIRVRDVVSSAQGLLSQLTTAIRASASVAILAGIAVLVGAIAAARRARTYDAVMLKVLGATRGQILIAFLIEFVLLAVTVSGLALALGAAGGWYVVTQVFDLEWLPDWAPVLAITGSGAAVVILFSLVGAWQSLRVRPAQALRSL</sequence>
<evidence type="ECO:0000256" key="6">
    <source>
        <dbReference type="SAM" id="Phobius"/>
    </source>
</evidence>
<feature type="transmembrane region" description="Helical" evidence="6">
    <location>
        <begin position="295"/>
        <end position="320"/>
    </location>
</feature>
<keyword evidence="3 6" id="KW-0812">Transmembrane</keyword>
<feature type="domain" description="MacB-like periplasmic core" evidence="8">
    <location>
        <begin position="23"/>
        <end position="221"/>
    </location>
</feature>
<dbReference type="EMBL" id="JAGSPA010000002">
    <property type="protein sequence ID" value="MBV7256340.1"/>
    <property type="molecule type" value="Genomic_DNA"/>
</dbReference>
<accession>A0ABS6SD42</accession>
<gene>
    <name evidence="9" type="ORF">KCG44_06015</name>
</gene>
<evidence type="ECO:0000256" key="3">
    <source>
        <dbReference type="ARBA" id="ARBA00022692"/>
    </source>
</evidence>
<feature type="transmembrane region" description="Helical" evidence="6">
    <location>
        <begin position="340"/>
        <end position="365"/>
    </location>
</feature>
<evidence type="ECO:0000256" key="5">
    <source>
        <dbReference type="ARBA" id="ARBA00023136"/>
    </source>
</evidence>
<dbReference type="Proteomes" id="UP000722336">
    <property type="component" value="Unassembled WGS sequence"/>
</dbReference>
<evidence type="ECO:0000259" key="8">
    <source>
        <dbReference type="Pfam" id="PF12704"/>
    </source>
</evidence>